<name>A0A369JMM8_HYPMA</name>
<feature type="region of interest" description="Disordered" evidence="2">
    <location>
        <begin position="245"/>
        <end position="359"/>
    </location>
</feature>
<feature type="compositionally biased region" description="Low complexity" evidence="2">
    <location>
        <begin position="470"/>
        <end position="484"/>
    </location>
</feature>
<feature type="region of interest" description="Disordered" evidence="2">
    <location>
        <begin position="111"/>
        <end position="142"/>
    </location>
</feature>
<evidence type="ECO:0000256" key="2">
    <source>
        <dbReference type="SAM" id="MobiDB-lite"/>
    </source>
</evidence>
<feature type="compositionally biased region" description="Acidic residues" evidence="2">
    <location>
        <begin position="532"/>
        <end position="544"/>
    </location>
</feature>
<dbReference type="AlphaFoldDB" id="A0A369JMM8"/>
<accession>A0A369JMM8</accession>
<dbReference type="InParanoid" id="A0A369JMM8"/>
<feature type="compositionally biased region" description="Basic residues" evidence="2">
    <location>
        <begin position="772"/>
        <end position="786"/>
    </location>
</feature>
<feature type="region of interest" description="Disordered" evidence="2">
    <location>
        <begin position="581"/>
        <end position="693"/>
    </location>
</feature>
<keyword evidence="1" id="KW-0175">Coiled coil</keyword>
<dbReference type="EMBL" id="LUEZ02000053">
    <property type="protein sequence ID" value="RDB21807.1"/>
    <property type="molecule type" value="Genomic_DNA"/>
</dbReference>
<feature type="compositionally biased region" description="Basic and acidic residues" evidence="2">
    <location>
        <begin position="379"/>
        <end position="390"/>
    </location>
</feature>
<feature type="compositionally biased region" description="Low complexity" evidence="2">
    <location>
        <begin position="277"/>
        <end position="302"/>
    </location>
</feature>
<evidence type="ECO:0000256" key="1">
    <source>
        <dbReference type="SAM" id="Coils"/>
    </source>
</evidence>
<feature type="region of interest" description="Disordered" evidence="2">
    <location>
        <begin position="379"/>
        <end position="544"/>
    </location>
</feature>
<feature type="region of interest" description="Disordered" evidence="2">
    <location>
        <begin position="756"/>
        <end position="786"/>
    </location>
</feature>
<feature type="compositionally biased region" description="Acidic residues" evidence="2">
    <location>
        <begin position="253"/>
        <end position="270"/>
    </location>
</feature>
<feature type="compositionally biased region" description="Basic and acidic residues" evidence="2">
    <location>
        <begin position="312"/>
        <end position="330"/>
    </location>
</feature>
<keyword evidence="4" id="KW-1185">Reference proteome</keyword>
<evidence type="ECO:0000313" key="4">
    <source>
        <dbReference type="Proteomes" id="UP000076154"/>
    </source>
</evidence>
<dbReference type="STRING" id="39966.A0A369JMM8"/>
<protein>
    <submittedName>
        <fullName evidence="3">Uncharacterized protein</fullName>
    </submittedName>
</protein>
<evidence type="ECO:0000313" key="3">
    <source>
        <dbReference type="EMBL" id="RDB21807.1"/>
    </source>
</evidence>
<dbReference type="OrthoDB" id="3071683at2759"/>
<comment type="caution">
    <text evidence="3">The sequence shown here is derived from an EMBL/GenBank/DDBJ whole genome shotgun (WGS) entry which is preliminary data.</text>
</comment>
<gene>
    <name evidence="3" type="ORF">Hypma_011014</name>
</gene>
<proteinExistence type="predicted"/>
<feature type="coiled-coil region" evidence="1">
    <location>
        <begin position="180"/>
        <end position="214"/>
    </location>
</feature>
<feature type="compositionally biased region" description="Basic and acidic residues" evidence="2">
    <location>
        <begin position="421"/>
        <end position="445"/>
    </location>
</feature>
<organism evidence="3 4">
    <name type="scientific">Hypsizygus marmoreus</name>
    <name type="common">White beech mushroom</name>
    <name type="synonym">Agaricus marmoreus</name>
    <dbReference type="NCBI Taxonomy" id="39966"/>
    <lineage>
        <taxon>Eukaryota</taxon>
        <taxon>Fungi</taxon>
        <taxon>Dikarya</taxon>
        <taxon>Basidiomycota</taxon>
        <taxon>Agaricomycotina</taxon>
        <taxon>Agaricomycetes</taxon>
        <taxon>Agaricomycetidae</taxon>
        <taxon>Agaricales</taxon>
        <taxon>Tricholomatineae</taxon>
        <taxon>Lyophyllaceae</taxon>
        <taxon>Hypsizygus</taxon>
    </lineage>
</organism>
<dbReference type="Proteomes" id="UP000076154">
    <property type="component" value="Unassembled WGS sequence"/>
</dbReference>
<sequence>MSSQAIEALPVSAPMTYRQLIHQDDQIIKNYAVHYNISGDMTRGQMLEAIYCAHPGPEPLPVLASTSKPFAAPQAGEPLPAVSSAQIAQIARGQNAPNTPPGQDVVRFRTPSDTYSPRPSPPCSPGGEYLSNVSSPPPAPKPRMEFVFPPIPRAHKRPHDEIDVGPRAFSPGPCWLEKMLHDLEKGRKEVVNDLEEAKREVREALEDVKRADVALKSEAKEMKDLLDWLRDVIGKEMVTDIIEEAGRRAEGGASDEEGADGGDSDNDDSGGDEHGQRGSAGSKSPTSSRSRSISSSKSTPGPRNVVSGRTPPHQDSHEVDADNDGSSDKSRRARSTAGGAPPEVGIDEETNDPPQTFGLTFSMVFGSNALTTTEIHRHIAEHIKAQRDGTEPPAAKRVRYSHEPLPGPSEPAASPSRKRGRGEDQPDNRGDGSELEVERSVRYSEGEESDGGGRVAKRRRSDGGYDDLSDSSADGDSPSSSHISSPPPRQFRPQFSGFFGSDAEDSSSNSSDDDDGDSEGLPKVTILTYDAPDSEDDMDDDDFDQLDLVDEEPDVYEFDVDDDEVDYDDEREVAMRLYYTREGPGRGSWTRERTQPIPQSYYGVPYSSSLPPSSQPQPSEPAFDSGAAPSLGLAAESSFEAPSPEPSPAPSAGISQPAVAGPSSQPIPGPSSQPVAGPSNPARHPRPLARARERLRLTATGELEAYIYDTGSEYEERERREEAQMREWRRIRRQVDYPFNVEFLEMRAPPENLLSFANAPAEEEESQVPRAAGKKSKKGKGKKKGL</sequence>
<reference evidence="3" key="1">
    <citation type="submission" date="2018-04" db="EMBL/GenBank/DDBJ databases">
        <title>Whole genome sequencing of Hypsizygus marmoreus.</title>
        <authorList>
            <person name="Choi I.-G."/>
            <person name="Min B."/>
            <person name="Kim J.-G."/>
            <person name="Kim S."/>
            <person name="Oh Y.-L."/>
            <person name="Kong W.-S."/>
            <person name="Park H."/>
            <person name="Jeong J."/>
            <person name="Song E.-S."/>
        </authorList>
    </citation>
    <scope>NUCLEOTIDE SEQUENCE [LARGE SCALE GENOMIC DNA]</scope>
    <source>
        <strain evidence="3">51987-8</strain>
    </source>
</reference>